<evidence type="ECO:0000313" key="9">
    <source>
        <dbReference type="Ensembl" id="ENSSDAP00000019731.1"/>
    </source>
</evidence>
<dbReference type="PROSITE" id="PS50240">
    <property type="entry name" value="TRYPSIN_DOM"/>
    <property type="match status" value="1"/>
</dbReference>
<keyword evidence="10" id="KW-1185">Reference proteome</keyword>
<evidence type="ECO:0000259" key="8">
    <source>
        <dbReference type="PROSITE" id="PS50240"/>
    </source>
</evidence>
<organism evidence="9 10">
    <name type="scientific">Spermophilus dauricus</name>
    <name type="common">Daurian ground squirrel</name>
    <dbReference type="NCBI Taxonomy" id="99837"/>
    <lineage>
        <taxon>Eukaryota</taxon>
        <taxon>Metazoa</taxon>
        <taxon>Chordata</taxon>
        <taxon>Craniata</taxon>
        <taxon>Vertebrata</taxon>
        <taxon>Euteleostomi</taxon>
        <taxon>Mammalia</taxon>
        <taxon>Eutheria</taxon>
        <taxon>Euarchontoglires</taxon>
        <taxon>Glires</taxon>
        <taxon>Rodentia</taxon>
        <taxon>Sciuromorpha</taxon>
        <taxon>Sciuridae</taxon>
        <taxon>Xerinae</taxon>
        <taxon>Marmotini</taxon>
        <taxon>Spermophilus</taxon>
    </lineage>
</organism>
<reference evidence="9" key="2">
    <citation type="submission" date="2025-09" db="UniProtKB">
        <authorList>
            <consortium name="Ensembl"/>
        </authorList>
    </citation>
    <scope>IDENTIFICATION</scope>
</reference>
<dbReference type="Pfam" id="PF00089">
    <property type="entry name" value="Trypsin"/>
    <property type="match status" value="1"/>
</dbReference>
<dbReference type="PANTHER" id="PTHR24253">
    <property type="entry name" value="TRANSMEMBRANE PROTEASE SERINE"/>
    <property type="match status" value="1"/>
</dbReference>
<dbReference type="InterPro" id="IPR033116">
    <property type="entry name" value="TRYPSIN_SER"/>
</dbReference>
<feature type="domain" description="Peptidase S1" evidence="8">
    <location>
        <begin position="31"/>
        <end position="277"/>
    </location>
</feature>
<dbReference type="FunFam" id="2.40.10.10:FF:000039">
    <property type="entry name" value="Brain-specific serine protease 4"/>
    <property type="match status" value="1"/>
</dbReference>
<keyword evidence="1 7" id="KW-0645">Protease</keyword>
<dbReference type="GO" id="GO:0006508">
    <property type="term" value="P:proteolysis"/>
    <property type="evidence" value="ECO:0007669"/>
    <property type="project" value="UniProtKB-KW"/>
</dbReference>
<dbReference type="InterPro" id="IPR043504">
    <property type="entry name" value="Peptidase_S1_PA_chymotrypsin"/>
</dbReference>
<keyword evidence="6" id="KW-0325">Glycoprotein</keyword>
<dbReference type="GO" id="GO:0004252">
    <property type="term" value="F:serine-type endopeptidase activity"/>
    <property type="evidence" value="ECO:0007669"/>
    <property type="project" value="InterPro"/>
</dbReference>
<dbReference type="AlphaFoldDB" id="A0A8C9Q3C9"/>
<dbReference type="PROSITE" id="PS00135">
    <property type="entry name" value="TRYPSIN_SER"/>
    <property type="match status" value="1"/>
</dbReference>
<dbReference type="CDD" id="cd00190">
    <property type="entry name" value="Tryp_SPc"/>
    <property type="match status" value="1"/>
</dbReference>
<evidence type="ECO:0000256" key="6">
    <source>
        <dbReference type="ARBA" id="ARBA00023180"/>
    </source>
</evidence>
<dbReference type="InterPro" id="IPR001254">
    <property type="entry name" value="Trypsin_dom"/>
</dbReference>
<dbReference type="PRINTS" id="PR00722">
    <property type="entry name" value="CHYMOTRYPSIN"/>
</dbReference>
<dbReference type="InterPro" id="IPR018114">
    <property type="entry name" value="TRYPSIN_HIS"/>
</dbReference>
<dbReference type="InterPro" id="IPR001314">
    <property type="entry name" value="Peptidase_S1A"/>
</dbReference>
<evidence type="ECO:0000256" key="1">
    <source>
        <dbReference type="ARBA" id="ARBA00022670"/>
    </source>
</evidence>
<dbReference type="SMART" id="SM00020">
    <property type="entry name" value="Tryp_SPc"/>
    <property type="match status" value="1"/>
</dbReference>
<evidence type="ECO:0000256" key="5">
    <source>
        <dbReference type="ARBA" id="ARBA00023157"/>
    </source>
</evidence>
<protein>
    <recommendedName>
        <fullName evidence="8">Peptidase S1 domain-containing protein</fullName>
    </recommendedName>
</protein>
<keyword evidence="2" id="KW-0732">Signal</keyword>
<sequence>PSSPACGGHCEVSMPGPTFLDPRPGLELVDIVGGCPVSTRRFPWQVSLRFYNMGRRLWEHVCGGSLIHPQWVLTAAHCVEGELEACAFRVQVGQLRLYEDDQLAKVAEIVRHPKYNESLSVSGGGDIALLRLEVPMALSEQVHPVILPAASLRVSSRKRCWVTGWGNIKDYTPLPEPYHLQEVEVPIVGSQECDRKYQNMSFPDISERVIKEDMLCAGSRGRDSCEGDSGGPLVCLWNCTWIQVGVVSWGHSCGHADLPGVYTRVTSYVSWIHHHTPWGWVGGFREIIAECRWHSESTGPPECHQDPNHGVYRRELIVQFTKGQSRGKWHRIYPTDEEKDWNILVDTFNHIFG</sequence>
<keyword evidence="4 7" id="KW-0720">Serine protease</keyword>
<keyword evidence="3 7" id="KW-0378">Hydrolase</keyword>
<dbReference type="PROSITE" id="PS00134">
    <property type="entry name" value="TRYPSIN_HIS"/>
    <property type="match status" value="1"/>
</dbReference>
<dbReference type="Ensembl" id="ENSSDAT00000022570.1">
    <property type="protein sequence ID" value="ENSSDAP00000019731.1"/>
    <property type="gene ID" value="ENSSDAG00000017235.1"/>
</dbReference>
<dbReference type="Gene3D" id="2.40.10.10">
    <property type="entry name" value="Trypsin-like serine proteases"/>
    <property type="match status" value="2"/>
</dbReference>
<evidence type="ECO:0000256" key="7">
    <source>
        <dbReference type="RuleBase" id="RU363034"/>
    </source>
</evidence>
<proteinExistence type="predicted"/>
<dbReference type="InterPro" id="IPR009003">
    <property type="entry name" value="Peptidase_S1_PA"/>
</dbReference>
<evidence type="ECO:0000256" key="3">
    <source>
        <dbReference type="ARBA" id="ARBA00022801"/>
    </source>
</evidence>
<keyword evidence="5" id="KW-1015">Disulfide bond</keyword>
<reference evidence="9" key="1">
    <citation type="submission" date="2025-08" db="UniProtKB">
        <authorList>
            <consortium name="Ensembl"/>
        </authorList>
    </citation>
    <scope>IDENTIFICATION</scope>
</reference>
<evidence type="ECO:0000256" key="2">
    <source>
        <dbReference type="ARBA" id="ARBA00022729"/>
    </source>
</evidence>
<dbReference type="SUPFAM" id="SSF50494">
    <property type="entry name" value="Trypsin-like serine proteases"/>
    <property type="match status" value="1"/>
</dbReference>
<dbReference type="PANTHER" id="PTHR24253:SF144">
    <property type="entry name" value="CHYMOTRYPSIN-LIKE PROTEASE CTRL-1-RELATED"/>
    <property type="match status" value="1"/>
</dbReference>
<evidence type="ECO:0000256" key="4">
    <source>
        <dbReference type="ARBA" id="ARBA00022825"/>
    </source>
</evidence>
<accession>A0A8C9Q3C9</accession>
<evidence type="ECO:0000313" key="10">
    <source>
        <dbReference type="Proteomes" id="UP000694422"/>
    </source>
</evidence>
<dbReference type="Proteomes" id="UP000694422">
    <property type="component" value="Unplaced"/>
</dbReference>
<name>A0A8C9Q3C9_SPEDA</name>